<proteinExistence type="predicted"/>
<feature type="domain" description="Thioredoxin" evidence="6">
    <location>
        <begin position="58"/>
        <end position="209"/>
    </location>
</feature>
<dbReference type="InterPro" id="IPR013766">
    <property type="entry name" value="Thioredoxin_domain"/>
</dbReference>
<dbReference type="RefSeq" id="WP_246081305.1">
    <property type="nucleotide sequence ID" value="NZ_VFOM01000001.1"/>
</dbReference>
<dbReference type="Proteomes" id="UP000317998">
    <property type="component" value="Unassembled WGS sequence"/>
</dbReference>
<organism evidence="7 8">
    <name type="scientific">Homoserinimonas aerilata</name>
    <dbReference type="NCBI Taxonomy" id="1162970"/>
    <lineage>
        <taxon>Bacteria</taxon>
        <taxon>Bacillati</taxon>
        <taxon>Actinomycetota</taxon>
        <taxon>Actinomycetes</taxon>
        <taxon>Micrococcales</taxon>
        <taxon>Microbacteriaceae</taxon>
        <taxon>Homoserinimonas</taxon>
    </lineage>
</organism>
<dbReference type="EMBL" id="VFOM01000001">
    <property type="protein sequence ID" value="TQL47419.1"/>
    <property type="molecule type" value="Genomic_DNA"/>
</dbReference>
<evidence type="ECO:0000256" key="3">
    <source>
        <dbReference type="ARBA" id="ARBA00022968"/>
    </source>
</evidence>
<dbReference type="Gene3D" id="3.40.30.10">
    <property type="entry name" value="Glutaredoxin"/>
    <property type="match status" value="1"/>
</dbReference>
<dbReference type="InterPro" id="IPR050553">
    <property type="entry name" value="Thioredoxin_ResA/DsbE_sf"/>
</dbReference>
<name>A0A542YH42_9MICO</name>
<accession>A0A542YH42</accession>
<dbReference type="Pfam" id="PF08534">
    <property type="entry name" value="Redoxin"/>
    <property type="match status" value="1"/>
</dbReference>
<dbReference type="GO" id="GO:0016491">
    <property type="term" value="F:oxidoreductase activity"/>
    <property type="evidence" value="ECO:0007669"/>
    <property type="project" value="InterPro"/>
</dbReference>
<protein>
    <submittedName>
        <fullName evidence="7">Thiol-disulfide isomerase/thioredoxin</fullName>
    </submittedName>
</protein>
<evidence type="ECO:0000256" key="2">
    <source>
        <dbReference type="ARBA" id="ARBA00022748"/>
    </source>
</evidence>
<evidence type="ECO:0000256" key="1">
    <source>
        <dbReference type="ARBA" id="ARBA00004196"/>
    </source>
</evidence>
<keyword evidence="8" id="KW-1185">Reference proteome</keyword>
<keyword evidence="4" id="KW-1015">Disulfide bond</keyword>
<dbReference type="SUPFAM" id="SSF52833">
    <property type="entry name" value="Thioredoxin-like"/>
    <property type="match status" value="1"/>
</dbReference>
<dbReference type="GO" id="GO:0030313">
    <property type="term" value="C:cell envelope"/>
    <property type="evidence" value="ECO:0007669"/>
    <property type="project" value="UniProtKB-SubCell"/>
</dbReference>
<keyword evidence="3" id="KW-0735">Signal-anchor</keyword>
<keyword evidence="5" id="KW-0676">Redox-active center</keyword>
<dbReference type="InterPro" id="IPR013740">
    <property type="entry name" value="Redoxin"/>
</dbReference>
<evidence type="ECO:0000259" key="6">
    <source>
        <dbReference type="PROSITE" id="PS51352"/>
    </source>
</evidence>
<keyword evidence="2" id="KW-0201">Cytochrome c-type biogenesis</keyword>
<evidence type="ECO:0000313" key="8">
    <source>
        <dbReference type="Proteomes" id="UP000317998"/>
    </source>
</evidence>
<dbReference type="PANTHER" id="PTHR42852">
    <property type="entry name" value="THIOL:DISULFIDE INTERCHANGE PROTEIN DSBE"/>
    <property type="match status" value="1"/>
</dbReference>
<keyword evidence="7" id="KW-0413">Isomerase</keyword>
<evidence type="ECO:0000256" key="5">
    <source>
        <dbReference type="ARBA" id="ARBA00023284"/>
    </source>
</evidence>
<dbReference type="GO" id="GO:0016853">
    <property type="term" value="F:isomerase activity"/>
    <property type="evidence" value="ECO:0007669"/>
    <property type="project" value="UniProtKB-KW"/>
</dbReference>
<dbReference type="InterPro" id="IPR036249">
    <property type="entry name" value="Thioredoxin-like_sf"/>
</dbReference>
<comment type="subcellular location">
    <subcellularLocation>
        <location evidence="1">Cell envelope</location>
    </subcellularLocation>
</comment>
<dbReference type="AlphaFoldDB" id="A0A542YH42"/>
<dbReference type="PANTHER" id="PTHR42852:SF6">
    <property type="entry name" value="THIOL:DISULFIDE INTERCHANGE PROTEIN DSBE"/>
    <property type="match status" value="1"/>
</dbReference>
<keyword evidence="3" id="KW-0812">Transmembrane</keyword>
<sequence length="211" mass="22391">MTSLTVNAGSVWQGGLRKRTFMAVVGLLTVALFVSACSSGPTGDTVAGMSSTYTSSDKTVSEYAPADRGEPVEFEGTTDTGIVVSNEDYAGQVLVVNFWYAACGPCRAEAPDLRELHEEYQDKGVKFLGVNVYDEPETALAFARKYGITYPSVIDKDDGDVRLAFAGHAPPSAVPTTLVLDKAGRVAARFVGQIQAPSSLAAIIRKLTEEA</sequence>
<dbReference type="CDD" id="cd02966">
    <property type="entry name" value="TlpA_like_family"/>
    <property type="match status" value="1"/>
</dbReference>
<reference evidence="7 8" key="1">
    <citation type="submission" date="2019-06" db="EMBL/GenBank/DDBJ databases">
        <title>Sequencing the genomes of 1000 actinobacteria strains.</title>
        <authorList>
            <person name="Klenk H.-P."/>
        </authorList>
    </citation>
    <scope>NUCLEOTIDE SEQUENCE [LARGE SCALE GENOMIC DNA]</scope>
    <source>
        <strain evidence="7 8">DSM 26477</strain>
    </source>
</reference>
<evidence type="ECO:0000256" key="4">
    <source>
        <dbReference type="ARBA" id="ARBA00023157"/>
    </source>
</evidence>
<dbReference type="PROSITE" id="PS51352">
    <property type="entry name" value="THIOREDOXIN_2"/>
    <property type="match status" value="1"/>
</dbReference>
<evidence type="ECO:0000313" key="7">
    <source>
        <dbReference type="EMBL" id="TQL47419.1"/>
    </source>
</evidence>
<gene>
    <name evidence="7" type="ORF">FB562_0478</name>
</gene>
<dbReference type="GO" id="GO:0017004">
    <property type="term" value="P:cytochrome complex assembly"/>
    <property type="evidence" value="ECO:0007669"/>
    <property type="project" value="UniProtKB-KW"/>
</dbReference>
<comment type="caution">
    <text evidence="7">The sequence shown here is derived from an EMBL/GenBank/DDBJ whole genome shotgun (WGS) entry which is preliminary data.</text>
</comment>